<dbReference type="EMBL" id="AP012320">
    <property type="protein sequence ID" value="BAL93767.1"/>
    <property type="molecule type" value="Genomic_DNA"/>
</dbReference>
<evidence type="ECO:0000313" key="3">
    <source>
        <dbReference type="EMBL" id="BAL93767.1"/>
    </source>
</evidence>
<name>I0HL80_RUBGI</name>
<evidence type="ECO:0000259" key="2">
    <source>
        <dbReference type="Pfam" id="PF13439"/>
    </source>
</evidence>
<dbReference type="SUPFAM" id="SSF53756">
    <property type="entry name" value="UDP-Glycosyltransferase/glycogen phosphorylase"/>
    <property type="match status" value="1"/>
</dbReference>
<dbReference type="Proteomes" id="UP000007883">
    <property type="component" value="Chromosome"/>
</dbReference>
<dbReference type="PANTHER" id="PTHR45947:SF3">
    <property type="entry name" value="SULFOQUINOVOSYL TRANSFERASE SQD2"/>
    <property type="match status" value="1"/>
</dbReference>
<dbReference type="eggNOG" id="COG0438">
    <property type="taxonomic scope" value="Bacteria"/>
</dbReference>
<dbReference type="Pfam" id="PF00534">
    <property type="entry name" value="Glycos_transf_1"/>
    <property type="match status" value="1"/>
</dbReference>
<dbReference type="HOGENOM" id="CLU_009583_2_4_4"/>
<dbReference type="InterPro" id="IPR050194">
    <property type="entry name" value="Glycosyltransferase_grp1"/>
</dbReference>
<dbReference type="GO" id="GO:0016757">
    <property type="term" value="F:glycosyltransferase activity"/>
    <property type="evidence" value="ECO:0007669"/>
    <property type="project" value="InterPro"/>
</dbReference>
<dbReference type="InterPro" id="IPR028098">
    <property type="entry name" value="Glyco_trans_4-like_N"/>
</dbReference>
<dbReference type="AlphaFoldDB" id="I0HL80"/>
<gene>
    <name evidence="3" type="ordered locus">RGE_04220</name>
</gene>
<dbReference type="Pfam" id="PF13439">
    <property type="entry name" value="Glyco_transf_4"/>
    <property type="match status" value="1"/>
</dbReference>
<dbReference type="PANTHER" id="PTHR45947">
    <property type="entry name" value="SULFOQUINOVOSYL TRANSFERASE SQD2"/>
    <property type="match status" value="1"/>
</dbReference>
<dbReference type="STRING" id="983917.RGE_04220"/>
<dbReference type="Gene3D" id="3.40.50.2000">
    <property type="entry name" value="Glycogen Phosphorylase B"/>
    <property type="match status" value="2"/>
</dbReference>
<organism evidence="3 4">
    <name type="scientific">Rubrivivax gelatinosus (strain NBRC 100245 / IL144)</name>
    <dbReference type="NCBI Taxonomy" id="983917"/>
    <lineage>
        <taxon>Bacteria</taxon>
        <taxon>Pseudomonadati</taxon>
        <taxon>Pseudomonadota</taxon>
        <taxon>Betaproteobacteria</taxon>
        <taxon>Burkholderiales</taxon>
        <taxon>Sphaerotilaceae</taxon>
        <taxon>Rubrivivax</taxon>
    </lineage>
</organism>
<reference evidence="3 4" key="1">
    <citation type="journal article" date="2012" name="J. Bacteriol.">
        <title>Complete genome sequence of phototrophic betaproteobacterium Rubrivivax gelatinosus IL144.</title>
        <authorList>
            <person name="Nagashima S."/>
            <person name="Kamimura A."/>
            <person name="Shimizu T."/>
            <person name="Nakamura-isaki S."/>
            <person name="Aono E."/>
            <person name="Sakamoto K."/>
            <person name="Ichikawa N."/>
            <person name="Nakazawa H."/>
            <person name="Sekine M."/>
            <person name="Yamazaki S."/>
            <person name="Fujita N."/>
            <person name="Shimada K."/>
            <person name="Hanada S."/>
            <person name="Nagashima K.V.P."/>
        </authorList>
    </citation>
    <scope>NUCLEOTIDE SEQUENCE [LARGE SCALE GENOMIC DNA]</scope>
    <source>
        <strain evidence="4">NBRC 100245 / IL144</strain>
    </source>
</reference>
<sequence length="410" mass="43668">MADGPRIVVFSSLFPSAVQPGAGLFVRERMFRVGRELPLAVVAPTPWFPLQSLLRRFRPGFRPGAPAHETQQGHEVWFPRFFSVPGVFKGLDGLAMALAAWPRLARLKRAGRLDLIDAHFAYPDGYAATLLGRWLGVPVTITLRGTEQRQARDPALAPKVRAALQRATQVFAVSESLRQVALGLGIAADKVRVVGNGVDLARFAPLPRAEARAALGLTVDAPVLVSVGGLCERKGFHRVIERLPALRERFPGLVYLVVGGPSPEGDLGPQLRAQVAAAGLDEAVRFLGALPPDALRGPLSAADVFVLATRNEGWANVFLEAMACGLPVVTTAVGGNAEVVCRAELGHVVPFGDGQALESAVADALLRDWDADTIRRYAAANTWDRRVAELVAVFRALHAGAGARAAAAAP</sequence>
<dbReference type="PATRIC" id="fig|983917.3.peg.415"/>
<dbReference type="RefSeq" id="WP_014426643.1">
    <property type="nucleotide sequence ID" value="NC_017075.1"/>
</dbReference>
<dbReference type="InterPro" id="IPR001296">
    <property type="entry name" value="Glyco_trans_1"/>
</dbReference>
<feature type="domain" description="Glycosyltransferase subfamily 4-like N-terminal" evidence="2">
    <location>
        <begin position="68"/>
        <end position="202"/>
    </location>
</feature>
<evidence type="ECO:0000259" key="1">
    <source>
        <dbReference type="Pfam" id="PF00534"/>
    </source>
</evidence>
<feature type="domain" description="Glycosyl transferase family 1" evidence="1">
    <location>
        <begin position="209"/>
        <end position="377"/>
    </location>
</feature>
<keyword evidence="3" id="KW-0808">Transferase</keyword>
<protein>
    <submittedName>
        <fullName evidence="3">Glycosyl transferase, group 1</fullName>
    </submittedName>
</protein>
<evidence type="ECO:0000313" key="4">
    <source>
        <dbReference type="Proteomes" id="UP000007883"/>
    </source>
</evidence>
<proteinExistence type="predicted"/>
<accession>I0HL80</accession>
<dbReference type="KEGG" id="rge:RGE_04220"/>
<keyword evidence="4" id="KW-1185">Reference proteome</keyword>